<organism evidence="1 2">
    <name type="scientific">Pontiella sulfatireligans</name>
    <dbReference type="NCBI Taxonomy" id="2750658"/>
    <lineage>
        <taxon>Bacteria</taxon>
        <taxon>Pseudomonadati</taxon>
        <taxon>Kiritimatiellota</taxon>
        <taxon>Kiritimatiellia</taxon>
        <taxon>Kiritimatiellales</taxon>
        <taxon>Pontiellaceae</taxon>
        <taxon>Pontiella</taxon>
    </lineage>
</organism>
<protein>
    <submittedName>
        <fullName evidence="1">Uncharacterized protein</fullName>
    </submittedName>
</protein>
<dbReference type="AlphaFoldDB" id="A0A6C2UDU0"/>
<keyword evidence="2" id="KW-1185">Reference proteome</keyword>
<reference evidence="1 2" key="1">
    <citation type="submission" date="2019-04" db="EMBL/GenBank/DDBJ databases">
        <authorList>
            <person name="Van Vliet M D."/>
        </authorList>
    </citation>
    <scope>NUCLEOTIDE SEQUENCE [LARGE SCALE GENOMIC DNA]</scope>
    <source>
        <strain evidence="1 2">F21</strain>
    </source>
</reference>
<proteinExistence type="predicted"/>
<accession>A0A6C2UDU0</accession>
<dbReference type="Proteomes" id="UP000346198">
    <property type="component" value="Unassembled WGS sequence"/>
</dbReference>
<name>A0A6C2UDU0_9BACT</name>
<dbReference type="EMBL" id="CAAHFH010000001">
    <property type="protein sequence ID" value="VGO18059.1"/>
    <property type="molecule type" value="Genomic_DNA"/>
</dbReference>
<evidence type="ECO:0000313" key="2">
    <source>
        <dbReference type="Proteomes" id="UP000346198"/>
    </source>
</evidence>
<evidence type="ECO:0000313" key="1">
    <source>
        <dbReference type="EMBL" id="VGO18059.1"/>
    </source>
</evidence>
<gene>
    <name evidence="1" type="ORF">SCARR_00110</name>
</gene>
<sequence>MVYLILSKKRVWHRLDLLRGNLNKRSYLYRHYLWPMKARNWKESLANMYGGASEEQTENLDALNG</sequence>